<dbReference type="AlphaFoldDB" id="A0A176K167"/>
<accession>A0A176K167</accession>
<evidence type="ECO:0000256" key="3">
    <source>
        <dbReference type="PIRNR" id="PIRNR000185"/>
    </source>
</evidence>
<dbReference type="SUPFAM" id="SSF51735">
    <property type="entry name" value="NAD(P)-binding Rossmann-fold domains"/>
    <property type="match status" value="1"/>
</dbReference>
<keyword evidence="10" id="KW-1185">Reference proteome</keyword>
<dbReference type="PIRSF" id="PIRSF000185">
    <property type="entry name" value="Glu_DH"/>
    <property type="match status" value="1"/>
</dbReference>
<evidence type="ECO:0000256" key="4">
    <source>
        <dbReference type="PIRSR" id="PIRSR000185-1"/>
    </source>
</evidence>
<keyword evidence="5" id="KW-0520">NAD</keyword>
<feature type="binding site" evidence="5">
    <location>
        <position position="90"/>
    </location>
    <ligand>
        <name>substrate</name>
    </ligand>
</feature>
<dbReference type="STRING" id="1453497.AT15_01110"/>
<dbReference type="FunFam" id="3.40.50.10860:FF:000003">
    <property type="entry name" value="Glutamate dehydrogenase"/>
    <property type="match status" value="1"/>
</dbReference>
<feature type="active site" description="Proton donor" evidence="4">
    <location>
        <position position="102"/>
    </location>
</feature>
<dbReference type="Gene3D" id="3.40.50.10860">
    <property type="entry name" value="Leucine Dehydrogenase, chain A, domain 1"/>
    <property type="match status" value="1"/>
</dbReference>
<dbReference type="InterPro" id="IPR033922">
    <property type="entry name" value="NAD_bind_Glu_DH"/>
</dbReference>
<dbReference type="PATRIC" id="fig|1453497.3.peg.232"/>
<dbReference type="InterPro" id="IPR006097">
    <property type="entry name" value="Glu/Leu/Phe/Val/Trp_DH_dimer"/>
</dbReference>
<sequence>MSLYEDALYQFNKAIGVLNVPEGYAEILRRPKRSLIVEFPVVMDDGSIKVFTGFRVQHNTVRGPAKGGIRYHPDTTLDEVKALAFWMTWKTAVMNLPYGGAKGGIKVDPKKLSKKELEKLSRRYFSEIQIIIGPQNDIPAPDVNTNPDVMAWFMDTYSMNVGYTSLGVVTGKPVNLGGSEGRKEATGRGVKVCVERACKDVGIEPSKATIAVQGFGNVGQFSALLSQKELGSKIVAVSDSKGGIFNSRGLDIEALIEHKKKFGRVDSFSDGEKLSREDIFSIEADILIPAALENSITTENVNHVKAKAIVEGANGPLTPEADEILKTKGVLVVPDILANAGGVTVSYFEWVQDLQAFFWKIDQIRENLEMMMNEAYTETREIAKEHDVDMRTAAYILAINRVLYALEKRGLYP</sequence>
<comment type="similarity">
    <text evidence="1 3 7">Belongs to the Glu/Leu/Phe/Val dehydrogenases family.</text>
</comment>
<feature type="site" description="Important for catalysis" evidence="6">
    <location>
        <position position="142"/>
    </location>
</feature>
<dbReference type="InterPro" id="IPR036291">
    <property type="entry name" value="NAD(P)-bd_dom_sf"/>
</dbReference>
<feature type="binding site" evidence="5">
    <location>
        <position position="346"/>
    </location>
    <ligand>
        <name>substrate</name>
    </ligand>
</feature>
<dbReference type="GO" id="GO:0006538">
    <property type="term" value="P:L-glutamate catabolic process"/>
    <property type="evidence" value="ECO:0007669"/>
    <property type="project" value="TreeGrafter"/>
</dbReference>
<dbReference type="Gene3D" id="3.40.50.720">
    <property type="entry name" value="NAD(P)-binding Rossmann-like Domain"/>
    <property type="match status" value="1"/>
</dbReference>
<reference evidence="9 10" key="1">
    <citation type="submission" date="2014-02" db="EMBL/GenBank/DDBJ databases">
        <title>Kosmotoga genome sequencing.</title>
        <authorList>
            <person name="Pollo S.M."/>
            <person name="Charchuk R."/>
            <person name="Nesbo C.L."/>
        </authorList>
    </citation>
    <scope>NUCLEOTIDE SEQUENCE [LARGE SCALE GENOMIC DNA]</scope>
    <source>
        <strain evidence="9 10">S304</strain>
    </source>
</reference>
<dbReference type="Pfam" id="PF02812">
    <property type="entry name" value="ELFV_dehydrog_N"/>
    <property type="match status" value="1"/>
</dbReference>
<dbReference type="CDD" id="cd01076">
    <property type="entry name" value="NAD_bind_1_Glu_DH"/>
    <property type="match status" value="1"/>
</dbReference>
<feature type="domain" description="Glutamate/phenylalanine/leucine/valine/L-tryptophan dehydrogenase C-terminal" evidence="8">
    <location>
        <begin position="179"/>
        <end position="410"/>
    </location>
</feature>
<dbReference type="InterPro" id="IPR006096">
    <property type="entry name" value="Glu/Leu/Phe/Val/Trp_DH_C"/>
</dbReference>
<comment type="caution">
    <text evidence="9">The sequence shown here is derived from an EMBL/GenBank/DDBJ whole genome shotgun (WGS) entry which is preliminary data.</text>
</comment>
<evidence type="ECO:0000313" key="10">
    <source>
        <dbReference type="Proteomes" id="UP000077339"/>
    </source>
</evidence>
<name>A0A176K167_9BACT</name>
<dbReference type="PROSITE" id="PS00074">
    <property type="entry name" value="GLFV_DEHYDROGENASE"/>
    <property type="match status" value="1"/>
</dbReference>
<dbReference type="Proteomes" id="UP000077339">
    <property type="component" value="Unassembled WGS sequence"/>
</dbReference>
<feature type="binding site" evidence="5">
    <location>
        <position position="186"/>
    </location>
    <ligand>
        <name>NAD(+)</name>
        <dbReference type="ChEBI" id="CHEBI:57540"/>
    </ligand>
</feature>
<evidence type="ECO:0000256" key="6">
    <source>
        <dbReference type="PIRSR" id="PIRSR000185-3"/>
    </source>
</evidence>
<organism evidence="9 10">
    <name type="scientific">Kosmotoga arenicorallina S304</name>
    <dbReference type="NCBI Taxonomy" id="1453497"/>
    <lineage>
        <taxon>Bacteria</taxon>
        <taxon>Thermotogati</taxon>
        <taxon>Thermotogota</taxon>
        <taxon>Thermotogae</taxon>
        <taxon>Kosmotogales</taxon>
        <taxon>Kosmotogaceae</taxon>
        <taxon>Kosmotoga</taxon>
    </lineage>
</organism>
<protein>
    <recommendedName>
        <fullName evidence="3">Glutamate dehydrogenase</fullName>
    </recommendedName>
</protein>
<dbReference type="GO" id="GO:0000166">
    <property type="term" value="F:nucleotide binding"/>
    <property type="evidence" value="ECO:0007669"/>
    <property type="project" value="UniProtKB-KW"/>
</dbReference>
<dbReference type="InterPro" id="IPR006095">
    <property type="entry name" value="Glu/Leu/Phe/Val/Trp_DH"/>
</dbReference>
<gene>
    <name evidence="9" type="ORF">AT15_01110</name>
</gene>
<dbReference type="EMBL" id="JFHK01000015">
    <property type="protein sequence ID" value="OAA30146.1"/>
    <property type="molecule type" value="Genomic_DNA"/>
</dbReference>
<proteinExistence type="inferred from homology"/>
<keyword evidence="2 3" id="KW-0560">Oxidoreductase</keyword>
<dbReference type="GO" id="GO:0004352">
    <property type="term" value="F:glutamate dehydrogenase (NAD+) activity"/>
    <property type="evidence" value="ECO:0007669"/>
    <property type="project" value="TreeGrafter"/>
</dbReference>
<dbReference type="InterPro" id="IPR033524">
    <property type="entry name" value="Glu/Leu/Phe/Val_DH_AS"/>
</dbReference>
<keyword evidence="5" id="KW-0547">Nucleotide-binding</keyword>
<dbReference type="InterPro" id="IPR046346">
    <property type="entry name" value="Aminoacid_DH-like_N_sf"/>
</dbReference>
<feature type="binding site" evidence="5">
    <location>
        <position position="66"/>
    </location>
    <ligand>
        <name>substrate</name>
    </ligand>
</feature>
<evidence type="ECO:0000256" key="1">
    <source>
        <dbReference type="ARBA" id="ARBA00006382"/>
    </source>
</evidence>
<dbReference type="SMART" id="SM00839">
    <property type="entry name" value="ELFV_dehydrog"/>
    <property type="match status" value="1"/>
</dbReference>
<dbReference type="PANTHER" id="PTHR11606">
    <property type="entry name" value="GLUTAMATE DEHYDROGENASE"/>
    <property type="match status" value="1"/>
</dbReference>
<evidence type="ECO:0000256" key="2">
    <source>
        <dbReference type="ARBA" id="ARBA00023002"/>
    </source>
</evidence>
<feature type="binding site" evidence="5">
    <location>
        <position position="217"/>
    </location>
    <ligand>
        <name>NAD(+)</name>
        <dbReference type="ChEBI" id="CHEBI:57540"/>
    </ligand>
</feature>
<dbReference type="PANTHER" id="PTHR11606:SF13">
    <property type="entry name" value="GLUTAMATE DEHYDROGENASE 1, MITOCHONDRIAL"/>
    <property type="match status" value="1"/>
</dbReference>
<dbReference type="PRINTS" id="PR00082">
    <property type="entry name" value="GLFDHDRGNASE"/>
</dbReference>
<dbReference type="SUPFAM" id="SSF53223">
    <property type="entry name" value="Aminoacid dehydrogenase-like, N-terminal domain"/>
    <property type="match status" value="1"/>
</dbReference>
<evidence type="ECO:0000256" key="5">
    <source>
        <dbReference type="PIRSR" id="PIRSR000185-2"/>
    </source>
</evidence>
<dbReference type="Pfam" id="PF00208">
    <property type="entry name" value="ELFV_dehydrog"/>
    <property type="match status" value="1"/>
</dbReference>
<evidence type="ECO:0000256" key="7">
    <source>
        <dbReference type="RuleBase" id="RU004417"/>
    </source>
</evidence>
<dbReference type="InterPro" id="IPR014362">
    <property type="entry name" value="Glu_DH"/>
</dbReference>
<evidence type="ECO:0000313" key="9">
    <source>
        <dbReference type="EMBL" id="OAA30146.1"/>
    </source>
</evidence>
<evidence type="ECO:0000259" key="8">
    <source>
        <dbReference type="SMART" id="SM00839"/>
    </source>
</evidence>
<dbReference type="RefSeq" id="WP_068347859.1">
    <property type="nucleotide sequence ID" value="NZ_JFHK01000015.1"/>
</dbReference>